<feature type="transmembrane region" description="Helical" evidence="1">
    <location>
        <begin position="20"/>
        <end position="42"/>
    </location>
</feature>
<accession>A0A2G4U3H8</accession>
<organism evidence="2 3">
    <name type="scientific">Yersinia bercovieri</name>
    <dbReference type="NCBI Taxonomy" id="634"/>
    <lineage>
        <taxon>Bacteria</taxon>
        <taxon>Pseudomonadati</taxon>
        <taxon>Pseudomonadota</taxon>
        <taxon>Gammaproteobacteria</taxon>
        <taxon>Enterobacterales</taxon>
        <taxon>Yersiniaceae</taxon>
        <taxon>Yersinia</taxon>
    </lineage>
</organism>
<evidence type="ECO:0000313" key="2">
    <source>
        <dbReference type="EMBL" id="PHZ27822.1"/>
    </source>
</evidence>
<dbReference type="AlphaFoldDB" id="A0A2G4U3H8"/>
<dbReference type="Pfam" id="PF07180">
    <property type="entry name" value="CaiF_GrlA"/>
    <property type="match status" value="1"/>
</dbReference>
<gene>
    <name evidence="2" type="ORF">CS533_08120</name>
</gene>
<dbReference type="RefSeq" id="WP_005272195.1">
    <property type="nucleotide sequence ID" value="NZ_CABHPV010000060.1"/>
</dbReference>
<protein>
    <submittedName>
        <fullName evidence="2">CaiF/GrlA family transcriptional regulator</fullName>
    </submittedName>
</protein>
<dbReference type="EMBL" id="PEHN01000006">
    <property type="protein sequence ID" value="PHZ27822.1"/>
    <property type="molecule type" value="Genomic_DNA"/>
</dbReference>
<keyword evidence="1" id="KW-0812">Transmembrane</keyword>
<keyword evidence="1" id="KW-0472">Membrane</keyword>
<proteinExistence type="predicted"/>
<comment type="caution">
    <text evidence="2">The sequence shown here is derived from an EMBL/GenBank/DDBJ whole genome shotgun (WGS) entry which is preliminary data.</text>
</comment>
<sequence>MNKQNNNQIKGRQSNHGDYYLPACLAHLGSPPLYMAVAYWGLLKKSPFTRDDLSAAFHITVRRAADVMTYIYIERQNCITSKKSLVNIGSGHSCLYLQVLAVAEPAPPRQAFRPPERRTSNAYNKEGQQELWHWLLTRPAGGDPE</sequence>
<name>A0A2G4U3H8_YERBE</name>
<dbReference type="GO" id="GO:0006351">
    <property type="term" value="P:DNA-templated transcription"/>
    <property type="evidence" value="ECO:0007669"/>
    <property type="project" value="InterPro"/>
</dbReference>
<dbReference type="Proteomes" id="UP000229378">
    <property type="component" value="Unassembled WGS sequence"/>
</dbReference>
<keyword evidence="1" id="KW-1133">Transmembrane helix</keyword>
<evidence type="ECO:0000313" key="3">
    <source>
        <dbReference type="Proteomes" id="UP000229378"/>
    </source>
</evidence>
<dbReference type="Gene3D" id="1.10.10.10">
    <property type="entry name" value="Winged helix-like DNA-binding domain superfamily/Winged helix DNA-binding domain"/>
    <property type="match status" value="1"/>
</dbReference>
<dbReference type="InterPro" id="IPR020357">
    <property type="entry name" value="Tscrpt_reg_CaiF/GrlA"/>
</dbReference>
<dbReference type="GeneID" id="89598171"/>
<dbReference type="InterPro" id="IPR036388">
    <property type="entry name" value="WH-like_DNA-bd_sf"/>
</dbReference>
<evidence type="ECO:0000256" key="1">
    <source>
        <dbReference type="SAM" id="Phobius"/>
    </source>
</evidence>
<reference evidence="2 3" key="1">
    <citation type="submission" date="2017-10" db="EMBL/GenBank/DDBJ databases">
        <authorList>
            <person name="Banno H."/>
            <person name="Chua N.-H."/>
        </authorList>
    </citation>
    <scope>NUCLEOTIDE SEQUENCE [LARGE SCALE GENOMIC DNA]</scope>
    <source>
        <strain evidence="2 3">SCPM-O-B-7607</strain>
    </source>
</reference>